<comment type="caution">
    <text evidence="15">The sequence shown here is derived from an EMBL/GenBank/DDBJ whole genome shotgun (WGS) entry which is preliminary data.</text>
</comment>
<evidence type="ECO:0000256" key="2">
    <source>
        <dbReference type="ARBA" id="ARBA00004141"/>
    </source>
</evidence>
<dbReference type="EMBL" id="CAMXCT020000613">
    <property type="protein sequence ID" value="CAL1134517.1"/>
    <property type="molecule type" value="Genomic_DNA"/>
</dbReference>
<dbReference type="GO" id="GO:0016567">
    <property type="term" value="P:protein ubiquitination"/>
    <property type="evidence" value="ECO:0007669"/>
    <property type="project" value="TreeGrafter"/>
</dbReference>
<evidence type="ECO:0000313" key="15">
    <source>
        <dbReference type="EMBL" id="CAI3981142.1"/>
    </source>
</evidence>
<evidence type="ECO:0000313" key="16">
    <source>
        <dbReference type="EMBL" id="CAL4768454.1"/>
    </source>
</evidence>
<dbReference type="EMBL" id="CAMXCT010000613">
    <property type="protein sequence ID" value="CAI3981142.1"/>
    <property type="molecule type" value="Genomic_DNA"/>
</dbReference>
<evidence type="ECO:0000256" key="3">
    <source>
        <dbReference type="ARBA" id="ARBA00012483"/>
    </source>
</evidence>
<reference evidence="16 17" key="2">
    <citation type="submission" date="2024-05" db="EMBL/GenBank/DDBJ databases">
        <authorList>
            <person name="Chen Y."/>
            <person name="Shah S."/>
            <person name="Dougan E. K."/>
            <person name="Thang M."/>
            <person name="Chan C."/>
        </authorList>
    </citation>
    <scope>NUCLEOTIDE SEQUENCE [LARGE SCALE GENOMIC DNA]</scope>
</reference>
<evidence type="ECO:0000256" key="9">
    <source>
        <dbReference type="ARBA" id="ARBA00022833"/>
    </source>
</evidence>
<keyword evidence="17" id="KW-1185">Reference proteome</keyword>
<dbReference type="Pfam" id="PF13639">
    <property type="entry name" value="zf-RING_2"/>
    <property type="match status" value="1"/>
</dbReference>
<feature type="transmembrane region" description="Helical" evidence="13">
    <location>
        <begin position="12"/>
        <end position="32"/>
    </location>
</feature>
<reference evidence="15" key="1">
    <citation type="submission" date="2022-10" db="EMBL/GenBank/DDBJ databases">
        <authorList>
            <person name="Chen Y."/>
            <person name="Dougan E. K."/>
            <person name="Chan C."/>
            <person name="Rhodes N."/>
            <person name="Thang M."/>
        </authorList>
    </citation>
    <scope>NUCLEOTIDE SEQUENCE</scope>
</reference>
<evidence type="ECO:0000256" key="11">
    <source>
        <dbReference type="ARBA" id="ARBA00023136"/>
    </source>
</evidence>
<dbReference type="GO" id="GO:0008270">
    <property type="term" value="F:zinc ion binding"/>
    <property type="evidence" value="ECO:0007669"/>
    <property type="project" value="UniProtKB-KW"/>
</dbReference>
<proteinExistence type="predicted"/>
<sequence>MVFFVYIGGGPRALAFSFMVFFLSMLLQRLSYDSIDESMSPDMGSMGGMGFFEDESMSSFYARESRERRNSERRHRRRRRVQVQNSFWNTLLSYVCVVTLVVVLLFMAVLLLFRCRPHLRQRPAVRRVENLIFRWTNWMEEWMQELGQNQRQGGRERVSTEEIRKLQRETFVAEEQLQKWSVSSLKDELKRLQRQAEMRMGFAGGSETREMQQLIKSGLGVEKAELVQAVLKARGGDSGISCAVCLSNYTNGEDLRVLPCGHRFHCDCVDRWLTQQSRTCPLCSKRV</sequence>
<dbReference type="OrthoDB" id="449353at2759"/>
<dbReference type="InterPro" id="IPR013083">
    <property type="entry name" value="Znf_RING/FYVE/PHD"/>
</dbReference>
<evidence type="ECO:0000256" key="5">
    <source>
        <dbReference type="ARBA" id="ARBA00022692"/>
    </source>
</evidence>
<dbReference type="GO" id="GO:0016020">
    <property type="term" value="C:membrane"/>
    <property type="evidence" value="ECO:0007669"/>
    <property type="project" value="UniProtKB-SubCell"/>
</dbReference>
<comment type="catalytic activity">
    <reaction evidence="1">
        <text>S-ubiquitinyl-[E2 ubiquitin-conjugating enzyme]-L-cysteine + [acceptor protein]-L-lysine = [E2 ubiquitin-conjugating enzyme]-L-cysteine + N(6)-ubiquitinyl-[acceptor protein]-L-lysine.</text>
        <dbReference type="EC" id="2.3.2.27"/>
    </reaction>
</comment>
<dbReference type="PANTHER" id="PTHR45977">
    <property type="entry name" value="TARGET OF ERK KINASE MPK-1"/>
    <property type="match status" value="1"/>
</dbReference>
<dbReference type="EC" id="2.3.2.27" evidence="3"/>
<evidence type="ECO:0000259" key="14">
    <source>
        <dbReference type="PROSITE" id="PS50089"/>
    </source>
</evidence>
<dbReference type="InterPro" id="IPR001841">
    <property type="entry name" value="Znf_RING"/>
</dbReference>
<keyword evidence="8" id="KW-0833">Ubl conjugation pathway</keyword>
<dbReference type="SUPFAM" id="SSF57850">
    <property type="entry name" value="RING/U-box"/>
    <property type="match status" value="1"/>
</dbReference>
<feature type="domain" description="RING-type" evidence="14">
    <location>
        <begin position="242"/>
        <end position="284"/>
    </location>
</feature>
<dbReference type="PROSITE" id="PS50089">
    <property type="entry name" value="ZF_RING_2"/>
    <property type="match status" value="1"/>
</dbReference>
<dbReference type="EMBL" id="CAMXCT030000613">
    <property type="protein sequence ID" value="CAL4768454.1"/>
    <property type="molecule type" value="Genomic_DNA"/>
</dbReference>
<dbReference type="GO" id="GO:0006511">
    <property type="term" value="P:ubiquitin-dependent protein catabolic process"/>
    <property type="evidence" value="ECO:0007669"/>
    <property type="project" value="TreeGrafter"/>
</dbReference>
<comment type="subcellular location">
    <subcellularLocation>
        <location evidence="2">Membrane</location>
        <topology evidence="2">Multi-pass membrane protein</topology>
    </subcellularLocation>
</comment>
<protein>
    <recommendedName>
        <fullName evidence="3">RING-type E3 ubiquitin transferase</fullName>
        <ecNumber evidence="3">2.3.2.27</ecNumber>
    </recommendedName>
</protein>
<name>A0A9P1FP14_9DINO</name>
<evidence type="ECO:0000256" key="6">
    <source>
        <dbReference type="ARBA" id="ARBA00022723"/>
    </source>
</evidence>
<dbReference type="SMART" id="SM00184">
    <property type="entry name" value="RING"/>
    <property type="match status" value="1"/>
</dbReference>
<accession>A0A9P1FP14</accession>
<feature type="transmembrane region" description="Helical" evidence="13">
    <location>
        <begin position="91"/>
        <end position="113"/>
    </location>
</feature>
<evidence type="ECO:0000256" key="1">
    <source>
        <dbReference type="ARBA" id="ARBA00000900"/>
    </source>
</evidence>
<keyword evidence="7 12" id="KW-0863">Zinc-finger</keyword>
<keyword evidence="9" id="KW-0862">Zinc</keyword>
<keyword evidence="4" id="KW-0808">Transferase</keyword>
<keyword evidence="5 13" id="KW-0812">Transmembrane</keyword>
<evidence type="ECO:0000256" key="13">
    <source>
        <dbReference type="SAM" id="Phobius"/>
    </source>
</evidence>
<dbReference type="GO" id="GO:0061630">
    <property type="term" value="F:ubiquitin protein ligase activity"/>
    <property type="evidence" value="ECO:0007669"/>
    <property type="project" value="UniProtKB-EC"/>
</dbReference>
<evidence type="ECO:0000256" key="8">
    <source>
        <dbReference type="ARBA" id="ARBA00022786"/>
    </source>
</evidence>
<dbReference type="Gene3D" id="3.30.40.10">
    <property type="entry name" value="Zinc/RING finger domain, C3HC4 (zinc finger)"/>
    <property type="match status" value="1"/>
</dbReference>
<organism evidence="15">
    <name type="scientific">Cladocopium goreaui</name>
    <dbReference type="NCBI Taxonomy" id="2562237"/>
    <lineage>
        <taxon>Eukaryota</taxon>
        <taxon>Sar</taxon>
        <taxon>Alveolata</taxon>
        <taxon>Dinophyceae</taxon>
        <taxon>Suessiales</taxon>
        <taxon>Symbiodiniaceae</taxon>
        <taxon>Cladocopium</taxon>
    </lineage>
</organism>
<keyword evidence="6" id="KW-0479">Metal-binding</keyword>
<evidence type="ECO:0000256" key="7">
    <source>
        <dbReference type="ARBA" id="ARBA00022771"/>
    </source>
</evidence>
<dbReference type="AlphaFoldDB" id="A0A9P1FP14"/>
<dbReference type="CDD" id="cd16454">
    <property type="entry name" value="RING-H2_PA-TM-RING"/>
    <property type="match status" value="1"/>
</dbReference>
<evidence type="ECO:0000256" key="12">
    <source>
        <dbReference type="PROSITE-ProRule" id="PRU00175"/>
    </source>
</evidence>
<dbReference type="PANTHER" id="PTHR45977:SF13">
    <property type="entry name" value="GB|AAF27103.1"/>
    <property type="match status" value="1"/>
</dbReference>
<gene>
    <name evidence="15" type="ORF">C1SCF055_LOCUS8962</name>
</gene>
<keyword evidence="11 13" id="KW-0472">Membrane</keyword>
<evidence type="ECO:0000313" key="17">
    <source>
        <dbReference type="Proteomes" id="UP001152797"/>
    </source>
</evidence>
<evidence type="ECO:0000256" key="4">
    <source>
        <dbReference type="ARBA" id="ARBA00022679"/>
    </source>
</evidence>
<keyword evidence="10 13" id="KW-1133">Transmembrane helix</keyword>
<evidence type="ECO:0000256" key="10">
    <source>
        <dbReference type="ARBA" id="ARBA00022989"/>
    </source>
</evidence>
<dbReference type="Proteomes" id="UP001152797">
    <property type="component" value="Unassembled WGS sequence"/>
</dbReference>